<organism evidence="1">
    <name type="scientific">Octopus bimaculoides</name>
    <name type="common">California two-spotted octopus</name>
    <dbReference type="NCBI Taxonomy" id="37653"/>
    <lineage>
        <taxon>Eukaryota</taxon>
        <taxon>Metazoa</taxon>
        <taxon>Spiralia</taxon>
        <taxon>Lophotrochozoa</taxon>
        <taxon>Mollusca</taxon>
        <taxon>Cephalopoda</taxon>
        <taxon>Coleoidea</taxon>
        <taxon>Octopodiformes</taxon>
        <taxon>Octopoda</taxon>
        <taxon>Incirrata</taxon>
        <taxon>Octopodidae</taxon>
        <taxon>Octopus</taxon>
    </lineage>
</organism>
<proteinExistence type="predicted"/>
<accession>A0A0L8G5D4</accession>
<gene>
    <name evidence="1" type="ORF">OCBIM_22000076mg</name>
</gene>
<protein>
    <submittedName>
        <fullName evidence="1">Uncharacterized protein</fullName>
    </submittedName>
</protein>
<name>A0A0L8G5D4_OCTBM</name>
<dbReference type="AlphaFoldDB" id="A0A0L8G5D4"/>
<sequence length="102" mass="12363">SRRKKYADHCYQNKDELLSELLLWILSHENSDVGWPRMTYILGLLSRDVELQIENLKNIMEERKAWRERVVLVQTTHPKRYTSMNHTGKTYLRWTKFIVSQQ</sequence>
<dbReference type="EMBL" id="KQ423848">
    <property type="protein sequence ID" value="KOF72064.1"/>
    <property type="molecule type" value="Genomic_DNA"/>
</dbReference>
<evidence type="ECO:0000313" key="1">
    <source>
        <dbReference type="EMBL" id="KOF72064.1"/>
    </source>
</evidence>
<feature type="non-terminal residue" evidence="1">
    <location>
        <position position="1"/>
    </location>
</feature>
<reference evidence="1" key="1">
    <citation type="submission" date="2015-07" db="EMBL/GenBank/DDBJ databases">
        <title>MeaNS - Measles Nucleotide Surveillance Program.</title>
        <authorList>
            <person name="Tran T."/>
            <person name="Druce J."/>
        </authorList>
    </citation>
    <scope>NUCLEOTIDE SEQUENCE</scope>
    <source>
        <strain evidence="1">UCB-OBI-ISO-001</strain>
        <tissue evidence="1">Gonad</tissue>
    </source>
</reference>